<keyword evidence="1" id="KW-0805">Transcription regulation</keyword>
<dbReference type="InterPro" id="IPR020449">
    <property type="entry name" value="Tscrpt_reg_AraC-type_HTH"/>
</dbReference>
<evidence type="ECO:0000256" key="1">
    <source>
        <dbReference type="ARBA" id="ARBA00023015"/>
    </source>
</evidence>
<name>A0A0D0ZW21_CLOBO</name>
<dbReference type="OrthoDB" id="45544at2"/>
<keyword evidence="2" id="KW-0238">DNA-binding</keyword>
<dbReference type="SUPFAM" id="SSF55136">
    <property type="entry name" value="Probable bacterial effector-binding domain"/>
    <property type="match status" value="1"/>
</dbReference>
<dbReference type="InterPro" id="IPR011256">
    <property type="entry name" value="Reg_factor_effector_dom_sf"/>
</dbReference>
<dbReference type="PANTHER" id="PTHR47504:SF5">
    <property type="entry name" value="RIGHT ORIGIN-BINDING PROTEIN"/>
    <property type="match status" value="1"/>
</dbReference>
<dbReference type="Proteomes" id="UP000032250">
    <property type="component" value="Unassembled WGS sequence"/>
</dbReference>
<dbReference type="PRINTS" id="PR00032">
    <property type="entry name" value="HTHARAC"/>
</dbReference>
<dbReference type="InterPro" id="IPR050959">
    <property type="entry name" value="MarA-like"/>
</dbReference>
<evidence type="ECO:0000259" key="4">
    <source>
        <dbReference type="PROSITE" id="PS01124"/>
    </source>
</evidence>
<evidence type="ECO:0000256" key="2">
    <source>
        <dbReference type="ARBA" id="ARBA00023125"/>
    </source>
</evidence>
<dbReference type="PROSITE" id="PS00041">
    <property type="entry name" value="HTH_ARAC_FAMILY_1"/>
    <property type="match status" value="1"/>
</dbReference>
<protein>
    <submittedName>
        <fullName evidence="5">AraC family transcriptional regulator</fullName>
    </submittedName>
</protein>
<evidence type="ECO:0000313" key="6">
    <source>
        <dbReference type="Proteomes" id="UP000032250"/>
    </source>
</evidence>
<evidence type="ECO:0000256" key="3">
    <source>
        <dbReference type="ARBA" id="ARBA00023163"/>
    </source>
</evidence>
<dbReference type="PATRIC" id="fig|1379739.3.peg.1224"/>
<dbReference type="EMBL" id="JXSU01000007">
    <property type="protein sequence ID" value="KIS22873.1"/>
    <property type="molecule type" value="Genomic_DNA"/>
</dbReference>
<dbReference type="GO" id="GO:0043565">
    <property type="term" value="F:sequence-specific DNA binding"/>
    <property type="evidence" value="ECO:0007669"/>
    <property type="project" value="InterPro"/>
</dbReference>
<comment type="caution">
    <text evidence="5">The sequence shown here is derived from an EMBL/GenBank/DDBJ whole genome shotgun (WGS) entry which is preliminary data.</text>
</comment>
<dbReference type="Pfam" id="PF12833">
    <property type="entry name" value="HTH_18"/>
    <property type="match status" value="1"/>
</dbReference>
<dbReference type="PROSITE" id="PS01124">
    <property type="entry name" value="HTH_ARAC_FAMILY_2"/>
    <property type="match status" value="1"/>
</dbReference>
<sequence>MDYIKSLEKAIMYIEKNLDEDLKTEDVAKSIGYSYYHFTRLFEGLLGETIGNYIRKRRITKAAQDLIYTDKKIIDIALDFQFKSPEAFARAFKKIYDISPTEYRKNRIDVLKGNKKYIDNERLKHILNNITIQPVIKVIPEVKVIGIKGKTSLKNNLLPDLWNSFNKSSSKIINRAEPLKYYGICQNDKPNNEFGENVAYSEIVGTEVTSFKYIPEGMVAKVIAQGKYVVFTHKGSVEKLQETYEYIWGTWIPFSKVEIDIRDDFELYDEGFKGANNHLSEIDIYIPIK</sequence>
<proteinExistence type="predicted"/>
<dbReference type="SMART" id="SM00342">
    <property type="entry name" value="HTH_ARAC"/>
    <property type="match status" value="1"/>
</dbReference>
<feature type="domain" description="HTH araC/xylS-type" evidence="4">
    <location>
        <begin position="8"/>
        <end position="106"/>
    </location>
</feature>
<gene>
    <name evidence="5" type="ORF">N495_04505</name>
</gene>
<dbReference type="InterPro" id="IPR029441">
    <property type="entry name" value="Cass2"/>
</dbReference>
<reference evidence="5 6" key="1">
    <citation type="submission" date="2014-06" db="EMBL/GenBank/DDBJ databases">
        <title>Genome characterization of distinct group I Clostridium botulinum lineages.</title>
        <authorList>
            <person name="Giordani F."/>
            <person name="Anselmo A."/>
            <person name="Fillo S."/>
            <person name="Palozzi A.M."/>
            <person name="Fortunato A."/>
            <person name="Gentile B."/>
            <person name="Ciammaruconi A."/>
            <person name="Anniballi F."/>
            <person name="De Medici D."/>
            <person name="Lista F."/>
        </authorList>
    </citation>
    <scope>NUCLEOTIDE SEQUENCE [LARGE SCALE GENOMIC DNA]</scope>
    <source>
        <strain evidence="5 6">B2 450</strain>
    </source>
</reference>
<evidence type="ECO:0000313" key="5">
    <source>
        <dbReference type="EMBL" id="KIS22873.1"/>
    </source>
</evidence>
<dbReference type="InterPro" id="IPR009057">
    <property type="entry name" value="Homeodomain-like_sf"/>
</dbReference>
<dbReference type="InterPro" id="IPR018062">
    <property type="entry name" value="HTH_AraC-typ_CS"/>
</dbReference>
<dbReference type="RefSeq" id="WP_043031675.1">
    <property type="nucleotide sequence ID" value="NZ_JXSU01000007.1"/>
</dbReference>
<organism evidence="5 6">
    <name type="scientific">Clostridium botulinum B2 450</name>
    <dbReference type="NCBI Taxonomy" id="1379739"/>
    <lineage>
        <taxon>Bacteria</taxon>
        <taxon>Bacillati</taxon>
        <taxon>Bacillota</taxon>
        <taxon>Clostridia</taxon>
        <taxon>Eubacteriales</taxon>
        <taxon>Clostridiaceae</taxon>
        <taxon>Clostridium</taxon>
    </lineage>
</organism>
<dbReference type="AlphaFoldDB" id="A0A0D0ZW21"/>
<keyword evidence="3" id="KW-0804">Transcription</keyword>
<dbReference type="InterPro" id="IPR010499">
    <property type="entry name" value="AraC_E-bd"/>
</dbReference>
<dbReference type="Gene3D" id="1.10.10.60">
    <property type="entry name" value="Homeodomain-like"/>
    <property type="match status" value="2"/>
</dbReference>
<dbReference type="Gene3D" id="3.20.80.10">
    <property type="entry name" value="Regulatory factor, effector binding domain"/>
    <property type="match status" value="1"/>
</dbReference>
<dbReference type="SUPFAM" id="SSF46689">
    <property type="entry name" value="Homeodomain-like"/>
    <property type="match status" value="2"/>
</dbReference>
<accession>A0A0D0ZW21</accession>
<dbReference type="InterPro" id="IPR018060">
    <property type="entry name" value="HTH_AraC"/>
</dbReference>
<dbReference type="Pfam" id="PF14526">
    <property type="entry name" value="Cass2"/>
    <property type="match status" value="1"/>
</dbReference>
<dbReference type="HOGENOM" id="CLU_000445_81_1_9"/>
<dbReference type="SMART" id="SM00871">
    <property type="entry name" value="AraC_E_bind"/>
    <property type="match status" value="1"/>
</dbReference>
<dbReference type="GO" id="GO:0003700">
    <property type="term" value="F:DNA-binding transcription factor activity"/>
    <property type="evidence" value="ECO:0007669"/>
    <property type="project" value="InterPro"/>
</dbReference>
<dbReference type="PANTHER" id="PTHR47504">
    <property type="entry name" value="RIGHT ORIGIN-BINDING PROTEIN"/>
    <property type="match status" value="1"/>
</dbReference>